<evidence type="ECO:0000256" key="7">
    <source>
        <dbReference type="ARBA" id="ARBA00022723"/>
    </source>
</evidence>
<evidence type="ECO:0000256" key="12">
    <source>
        <dbReference type="ARBA" id="ARBA00037975"/>
    </source>
</evidence>
<evidence type="ECO:0000313" key="15">
    <source>
        <dbReference type="EMBL" id="SEF00310.1"/>
    </source>
</evidence>
<keyword evidence="10" id="KW-0408">Iron</keyword>
<dbReference type="InterPro" id="IPR052168">
    <property type="entry name" value="Cytochrome_b561_oxidase"/>
</dbReference>
<evidence type="ECO:0000256" key="9">
    <source>
        <dbReference type="ARBA" id="ARBA00022989"/>
    </source>
</evidence>
<comment type="similarity">
    <text evidence="12">Belongs to the cytochrome b561 family.</text>
</comment>
<keyword evidence="7" id="KW-0479">Metal-binding</keyword>
<dbReference type="EMBL" id="FNUD01000002">
    <property type="protein sequence ID" value="SEF00310.1"/>
    <property type="molecule type" value="Genomic_DNA"/>
</dbReference>
<keyword evidence="8" id="KW-0249">Electron transport</keyword>
<dbReference type="InterPro" id="IPR011577">
    <property type="entry name" value="Cyt_b561_bac/Ni-Hgenase"/>
</dbReference>
<dbReference type="GO" id="GO:0046872">
    <property type="term" value="F:metal ion binding"/>
    <property type="evidence" value="ECO:0007669"/>
    <property type="project" value="UniProtKB-KW"/>
</dbReference>
<keyword evidence="5" id="KW-0349">Heme</keyword>
<gene>
    <name evidence="15" type="ORF">SAMN04489800_3502</name>
</gene>
<dbReference type="PANTHER" id="PTHR30529">
    <property type="entry name" value="CYTOCHROME B561"/>
    <property type="match status" value="1"/>
</dbReference>
<feature type="domain" description="Cytochrome b561 bacterial/Ni-hydrogenase" evidence="14">
    <location>
        <begin position="9"/>
        <end position="179"/>
    </location>
</feature>
<evidence type="ECO:0000256" key="4">
    <source>
        <dbReference type="ARBA" id="ARBA00022475"/>
    </source>
</evidence>
<keyword evidence="11 13" id="KW-0472">Membrane</keyword>
<dbReference type="PATRIC" id="fig|882211.3.peg.3995"/>
<dbReference type="SUPFAM" id="SSF81342">
    <property type="entry name" value="Transmembrane di-heme cytochromes"/>
    <property type="match status" value="1"/>
</dbReference>
<dbReference type="RefSeq" id="WP_048361610.1">
    <property type="nucleotide sequence ID" value="NZ_FNUD01000002.1"/>
</dbReference>
<evidence type="ECO:0000256" key="3">
    <source>
        <dbReference type="ARBA" id="ARBA00022448"/>
    </source>
</evidence>
<keyword evidence="9 13" id="KW-1133">Transmembrane helix</keyword>
<dbReference type="Proteomes" id="UP000183613">
    <property type="component" value="Unassembled WGS sequence"/>
</dbReference>
<protein>
    <submittedName>
        <fullName evidence="15">Cytochrome b561</fullName>
    </submittedName>
</protein>
<evidence type="ECO:0000256" key="5">
    <source>
        <dbReference type="ARBA" id="ARBA00022617"/>
    </source>
</evidence>
<evidence type="ECO:0000256" key="11">
    <source>
        <dbReference type="ARBA" id="ARBA00023136"/>
    </source>
</evidence>
<comment type="caution">
    <text evidence="15">The sequence shown here is derived from an EMBL/GenBank/DDBJ whole genome shotgun (WGS) entry which is preliminary data.</text>
</comment>
<comment type="cofactor">
    <cofactor evidence="1">
        <name>heme b</name>
        <dbReference type="ChEBI" id="CHEBI:60344"/>
    </cofactor>
</comment>
<feature type="transmembrane region" description="Helical" evidence="13">
    <location>
        <begin position="12"/>
        <end position="32"/>
    </location>
</feature>
<evidence type="ECO:0000256" key="10">
    <source>
        <dbReference type="ARBA" id="ARBA00023004"/>
    </source>
</evidence>
<reference evidence="15" key="1">
    <citation type="submission" date="2016-10" db="EMBL/GenBank/DDBJ databases">
        <authorList>
            <person name="Varghese N."/>
            <person name="Submissions S."/>
        </authorList>
    </citation>
    <scope>NUCLEOTIDE SEQUENCE [LARGE SCALE GENOMIC DNA]</scope>
    <source>
        <strain evidence="15">LMG 25555</strain>
    </source>
</reference>
<keyword evidence="16" id="KW-1185">Reference proteome</keyword>
<feature type="transmembrane region" description="Helical" evidence="13">
    <location>
        <begin position="150"/>
        <end position="169"/>
    </location>
</feature>
<sequence length="182" mass="20773">MSWKSTADRYSRMSIALHWFMVLLFVLIYASIEFRGIFPKDSVGRNLMKDAHFMLGLTVFTLVWLRLLARTLGAAPKITPTPPAWQTALATLMHWALYLFMIAMPVLGYLILSYNEKTVFFYGVDLPALTLKDVDFAKQIKSWHELGGTIGYWLIGLHAVAGLAHHYLIKDNTLLRMLPKRG</sequence>
<dbReference type="GO" id="GO:0005886">
    <property type="term" value="C:plasma membrane"/>
    <property type="evidence" value="ECO:0007669"/>
    <property type="project" value="UniProtKB-SubCell"/>
</dbReference>
<dbReference type="InterPro" id="IPR016174">
    <property type="entry name" value="Di-haem_cyt_TM"/>
</dbReference>
<comment type="subcellular location">
    <subcellularLocation>
        <location evidence="2">Cell membrane</location>
        <topology evidence="2">Multi-pass membrane protein</topology>
    </subcellularLocation>
</comment>
<accession>A0A0J6G767</accession>
<dbReference type="GO" id="GO:0022904">
    <property type="term" value="P:respiratory electron transport chain"/>
    <property type="evidence" value="ECO:0007669"/>
    <property type="project" value="InterPro"/>
</dbReference>
<keyword evidence="3" id="KW-0813">Transport</keyword>
<feature type="transmembrane region" description="Helical" evidence="13">
    <location>
        <begin position="89"/>
        <end position="112"/>
    </location>
</feature>
<evidence type="ECO:0000313" key="16">
    <source>
        <dbReference type="Proteomes" id="UP000183613"/>
    </source>
</evidence>
<keyword evidence="4" id="KW-1003">Cell membrane</keyword>
<proteinExistence type="inferred from homology"/>
<dbReference type="GO" id="GO:0020037">
    <property type="term" value="F:heme binding"/>
    <property type="evidence" value="ECO:0007669"/>
    <property type="project" value="TreeGrafter"/>
</dbReference>
<dbReference type="Pfam" id="PF01292">
    <property type="entry name" value="Ni_hydr_CYTB"/>
    <property type="match status" value="1"/>
</dbReference>
<dbReference type="OrthoDB" id="8589936at2"/>
<name>A0A0J6G767_PSEDM</name>
<evidence type="ECO:0000256" key="6">
    <source>
        <dbReference type="ARBA" id="ARBA00022692"/>
    </source>
</evidence>
<evidence type="ECO:0000256" key="1">
    <source>
        <dbReference type="ARBA" id="ARBA00001970"/>
    </source>
</evidence>
<evidence type="ECO:0000259" key="14">
    <source>
        <dbReference type="Pfam" id="PF01292"/>
    </source>
</evidence>
<feature type="transmembrane region" description="Helical" evidence="13">
    <location>
        <begin position="52"/>
        <end position="69"/>
    </location>
</feature>
<dbReference type="AlphaFoldDB" id="A0A0J6G767"/>
<dbReference type="GO" id="GO:0009055">
    <property type="term" value="F:electron transfer activity"/>
    <property type="evidence" value="ECO:0007669"/>
    <property type="project" value="InterPro"/>
</dbReference>
<evidence type="ECO:0000256" key="8">
    <source>
        <dbReference type="ARBA" id="ARBA00022982"/>
    </source>
</evidence>
<evidence type="ECO:0000256" key="13">
    <source>
        <dbReference type="SAM" id="Phobius"/>
    </source>
</evidence>
<evidence type="ECO:0000256" key="2">
    <source>
        <dbReference type="ARBA" id="ARBA00004651"/>
    </source>
</evidence>
<organism evidence="15 16">
    <name type="scientific">Pseudomonas deceptionensis</name>
    <dbReference type="NCBI Taxonomy" id="882211"/>
    <lineage>
        <taxon>Bacteria</taxon>
        <taxon>Pseudomonadati</taxon>
        <taxon>Pseudomonadota</taxon>
        <taxon>Gammaproteobacteria</taxon>
        <taxon>Pseudomonadales</taxon>
        <taxon>Pseudomonadaceae</taxon>
        <taxon>Pseudomonas</taxon>
    </lineage>
</organism>
<dbReference type="PANTHER" id="PTHR30529:SF3">
    <property type="entry name" value="CYTOCHROME B561 HOMOLOG 1"/>
    <property type="match status" value="1"/>
</dbReference>
<keyword evidence="6 13" id="KW-0812">Transmembrane</keyword>